<dbReference type="EMBL" id="CP061800">
    <property type="protein sequence ID" value="QTA85734.1"/>
    <property type="molecule type" value="Genomic_DNA"/>
</dbReference>
<dbReference type="Proteomes" id="UP000663722">
    <property type="component" value="Chromosome"/>
</dbReference>
<evidence type="ECO:0000313" key="1">
    <source>
        <dbReference type="EMBL" id="QTA85734.1"/>
    </source>
</evidence>
<reference evidence="1" key="1">
    <citation type="journal article" date="2021" name="Microb. Physiol.">
        <title>Proteogenomic Insights into the Physiology of Marine, Sulfate-Reducing, Filamentous Desulfonema limicola and Desulfonema magnum.</title>
        <authorList>
            <person name="Schnaars V."/>
            <person name="Wohlbrand L."/>
            <person name="Scheve S."/>
            <person name="Hinrichs C."/>
            <person name="Reinhardt R."/>
            <person name="Rabus R."/>
        </authorList>
    </citation>
    <scope>NUCLEOTIDE SEQUENCE</scope>
    <source>
        <strain evidence="1">4be13</strain>
    </source>
</reference>
<sequence length="71" mass="8312">MCDFGRIGYLADEYAVISYSQRLRDFFHDLFLISFETVSDLFETEDDFQSCIEALTDALTDFTPLRRAKLE</sequence>
<dbReference type="AlphaFoldDB" id="A0A975BIH3"/>
<gene>
    <name evidence="1" type="ORF">dnm_017480</name>
</gene>
<organism evidence="1 2">
    <name type="scientific">Desulfonema magnum</name>
    <dbReference type="NCBI Taxonomy" id="45655"/>
    <lineage>
        <taxon>Bacteria</taxon>
        <taxon>Pseudomonadati</taxon>
        <taxon>Thermodesulfobacteriota</taxon>
        <taxon>Desulfobacteria</taxon>
        <taxon>Desulfobacterales</taxon>
        <taxon>Desulfococcaceae</taxon>
        <taxon>Desulfonema</taxon>
    </lineage>
</organism>
<keyword evidence="2" id="KW-1185">Reference proteome</keyword>
<dbReference type="KEGG" id="dmm:dnm_017480"/>
<accession>A0A975BIH3</accession>
<protein>
    <submittedName>
        <fullName evidence="1">Uncharacterized protein</fullName>
    </submittedName>
</protein>
<dbReference type="RefSeq" id="WP_207681662.1">
    <property type="nucleotide sequence ID" value="NZ_CP061800.1"/>
</dbReference>
<proteinExistence type="predicted"/>
<evidence type="ECO:0000313" key="2">
    <source>
        <dbReference type="Proteomes" id="UP000663722"/>
    </source>
</evidence>
<name>A0A975BIH3_9BACT</name>